<dbReference type="Gene3D" id="2.60.120.650">
    <property type="entry name" value="Cupin"/>
    <property type="match status" value="1"/>
</dbReference>
<keyword evidence="1" id="KW-0479">Metal-binding</keyword>
<dbReference type="Proteomes" id="UP000046392">
    <property type="component" value="Unplaced"/>
</dbReference>
<dbReference type="AlphaFoldDB" id="A0A0N5BDK9"/>
<dbReference type="WBParaSite" id="SPAL_0000409200.1">
    <property type="protein sequence ID" value="SPAL_0000409200.1"/>
    <property type="gene ID" value="SPAL_0000409200"/>
</dbReference>
<proteinExistence type="predicted"/>
<dbReference type="PROSITE" id="PS51184">
    <property type="entry name" value="JMJC"/>
    <property type="match status" value="1"/>
</dbReference>
<evidence type="ECO:0000256" key="1">
    <source>
        <dbReference type="ARBA" id="ARBA00022723"/>
    </source>
</evidence>
<dbReference type="STRING" id="174720.A0A0N5BDK9"/>
<keyword evidence="7" id="KW-1185">Reference proteome</keyword>
<evidence type="ECO:0000259" key="6">
    <source>
        <dbReference type="PROSITE" id="PS51184"/>
    </source>
</evidence>
<dbReference type="GO" id="GO:0046872">
    <property type="term" value="F:metal ion binding"/>
    <property type="evidence" value="ECO:0007669"/>
    <property type="project" value="UniProtKB-KW"/>
</dbReference>
<keyword evidence="5" id="KW-0804">Transcription</keyword>
<dbReference type="GO" id="GO:0016491">
    <property type="term" value="F:oxidoreductase activity"/>
    <property type="evidence" value="ECO:0007669"/>
    <property type="project" value="UniProtKB-KW"/>
</dbReference>
<dbReference type="InterPro" id="IPR050690">
    <property type="entry name" value="JHDM1_Histone_Demethylase"/>
</dbReference>
<keyword evidence="2" id="KW-0560">Oxidoreductase</keyword>
<evidence type="ECO:0000256" key="5">
    <source>
        <dbReference type="ARBA" id="ARBA00023163"/>
    </source>
</evidence>
<dbReference type="InterPro" id="IPR003347">
    <property type="entry name" value="JmjC_dom"/>
</dbReference>
<keyword evidence="3" id="KW-0408">Iron</keyword>
<sequence length="224" mass="25635">MLIHALESNKYIYAASDVTNFKIIRENCNLEMVVSVHVDNTAGTVSMTLGSLLDKFLEDPSERKNIYNCVNIDFTFTELGKIFKSPDFVIKNYLVINNWPDIYKISQIYDINEYGVYNELHFPMSHQVYTISAKYAFSDFHIDFSGVNVWVTLLKGKKVWWLAPPTPENISLCESYLKDPSALKDIVMELVENYCRITLTAGQSLLLPSGWLHAVLTLEDSLMI</sequence>
<keyword evidence="4" id="KW-0805">Transcription regulation</keyword>
<evidence type="ECO:0000313" key="8">
    <source>
        <dbReference type="WBParaSite" id="SPAL_0000409200.1"/>
    </source>
</evidence>
<name>A0A0N5BDK9_STREA</name>
<evidence type="ECO:0000313" key="7">
    <source>
        <dbReference type="Proteomes" id="UP000046392"/>
    </source>
</evidence>
<evidence type="ECO:0000256" key="2">
    <source>
        <dbReference type="ARBA" id="ARBA00023002"/>
    </source>
</evidence>
<reference evidence="8" key="1">
    <citation type="submission" date="2017-02" db="UniProtKB">
        <authorList>
            <consortium name="WormBaseParasite"/>
        </authorList>
    </citation>
    <scope>IDENTIFICATION</scope>
</reference>
<dbReference type="SUPFAM" id="SSF51197">
    <property type="entry name" value="Clavaminate synthase-like"/>
    <property type="match status" value="1"/>
</dbReference>
<evidence type="ECO:0000256" key="4">
    <source>
        <dbReference type="ARBA" id="ARBA00023015"/>
    </source>
</evidence>
<dbReference type="PANTHER" id="PTHR23123">
    <property type="entry name" value="PHD/F-BOX CONTAINING PROTEIN"/>
    <property type="match status" value="1"/>
</dbReference>
<feature type="domain" description="JmjC" evidence="6">
    <location>
        <begin position="100"/>
        <end position="224"/>
    </location>
</feature>
<protein>
    <submittedName>
        <fullName evidence="8">JmjC domain-containing protein</fullName>
    </submittedName>
</protein>
<organism evidence="7 8">
    <name type="scientific">Strongyloides papillosus</name>
    <name type="common">Intestinal threadworm</name>
    <dbReference type="NCBI Taxonomy" id="174720"/>
    <lineage>
        <taxon>Eukaryota</taxon>
        <taxon>Metazoa</taxon>
        <taxon>Ecdysozoa</taxon>
        <taxon>Nematoda</taxon>
        <taxon>Chromadorea</taxon>
        <taxon>Rhabditida</taxon>
        <taxon>Tylenchina</taxon>
        <taxon>Panagrolaimomorpha</taxon>
        <taxon>Strongyloidoidea</taxon>
        <taxon>Strongyloididae</taxon>
        <taxon>Strongyloides</taxon>
    </lineage>
</organism>
<evidence type="ECO:0000256" key="3">
    <source>
        <dbReference type="ARBA" id="ARBA00023004"/>
    </source>
</evidence>
<accession>A0A0N5BDK9</accession>